<gene>
    <name evidence="2" type="ORF">HAX54_014568</name>
</gene>
<accession>A0ABS8TQD1</accession>
<dbReference type="Proteomes" id="UP000823775">
    <property type="component" value="Unassembled WGS sequence"/>
</dbReference>
<sequence>MQARLCHGLRNAQVGQRNQRRDVTRKWHREGSGAPRMSGRPEFAIPIRLGTKAAKPNSNLRRNNEGFIYYYKYPLFIVLAELLLEIHQVLVEPFRPEILLNNHRFSWSLRAQLNLPLEEELNEPQRAKVARRAEEARLADIARRVDVAQLAAALVDRNCQNPPSSSRMKRHKECPLIGTV</sequence>
<feature type="compositionally biased region" description="Basic and acidic residues" evidence="1">
    <location>
        <begin position="19"/>
        <end position="31"/>
    </location>
</feature>
<evidence type="ECO:0000313" key="3">
    <source>
        <dbReference type="Proteomes" id="UP000823775"/>
    </source>
</evidence>
<protein>
    <submittedName>
        <fullName evidence="2">Uncharacterized protein</fullName>
    </submittedName>
</protein>
<dbReference type="EMBL" id="JACEIK010001906">
    <property type="protein sequence ID" value="MCD7473025.1"/>
    <property type="molecule type" value="Genomic_DNA"/>
</dbReference>
<feature type="region of interest" description="Disordered" evidence="1">
    <location>
        <begin position="161"/>
        <end position="180"/>
    </location>
</feature>
<comment type="caution">
    <text evidence="2">The sequence shown here is derived from an EMBL/GenBank/DDBJ whole genome shotgun (WGS) entry which is preliminary data.</text>
</comment>
<evidence type="ECO:0000313" key="2">
    <source>
        <dbReference type="EMBL" id="MCD7473025.1"/>
    </source>
</evidence>
<reference evidence="2 3" key="1">
    <citation type="journal article" date="2021" name="BMC Genomics">
        <title>Datura genome reveals duplications of psychoactive alkaloid biosynthetic genes and high mutation rate following tissue culture.</title>
        <authorList>
            <person name="Rajewski A."/>
            <person name="Carter-House D."/>
            <person name="Stajich J."/>
            <person name="Litt A."/>
        </authorList>
    </citation>
    <scope>NUCLEOTIDE SEQUENCE [LARGE SCALE GENOMIC DNA]</scope>
    <source>
        <strain evidence="2">AR-01</strain>
    </source>
</reference>
<name>A0ABS8TQD1_DATST</name>
<evidence type="ECO:0000256" key="1">
    <source>
        <dbReference type="SAM" id="MobiDB-lite"/>
    </source>
</evidence>
<organism evidence="2 3">
    <name type="scientific">Datura stramonium</name>
    <name type="common">Jimsonweed</name>
    <name type="synonym">Common thornapple</name>
    <dbReference type="NCBI Taxonomy" id="4076"/>
    <lineage>
        <taxon>Eukaryota</taxon>
        <taxon>Viridiplantae</taxon>
        <taxon>Streptophyta</taxon>
        <taxon>Embryophyta</taxon>
        <taxon>Tracheophyta</taxon>
        <taxon>Spermatophyta</taxon>
        <taxon>Magnoliopsida</taxon>
        <taxon>eudicotyledons</taxon>
        <taxon>Gunneridae</taxon>
        <taxon>Pentapetalae</taxon>
        <taxon>asterids</taxon>
        <taxon>lamiids</taxon>
        <taxon>Solanales</taxon>
        <taxon>Solanaceae</taxon>
        <taxon>Solanoideae</taxon>
        <taxon>Datureae</taxon>
        <taxon>Datura</taxon>
    </lineage>
</organism>
<feature type="region of interest" description="Disordered" evidence="1">
    <location>
        <begin position="12"/>
        <end position="36"/>
    </location>
</feature>
<keyword evidence="3" id="KW-1185">Reference proteome</keyword>
<proteinExistence type="predicted"/>